<dbReference type="PANTHER" id="PTHR47331:SF5">
    <property type="entry name" value="RIBONUCLEASE H"/>
    <property type="match status" value="1"/>
</dbReference>
<dbReference type="PANTHER" id="PTHR47331">
    <property type="entry name" value="PHD-TYPE DOMAIN-CONTAINING PROTEIN"/>
    <property type="match status" value="1"/>
</dbReference>
<evidence type="ECO:0000259" key="2">
    <source>
        <dbReference type="Pfam" id="PF00078"/>
    </source>
</evidence>
<feature type="region of interest" description="Disordered" evidence="1">
    <location>
        <begin position="30"/>
        <end position="49"/>
    </location>
</feature>
<evidence type="ECO:0000256" key="1">
    <source>
        <dbReference type="SAM" id="MobiDB-lite"/>
    </source>
</evidence>
<name>A0A6J1PGV4_9HYME</name>
<dbReference type="InterPro" id="IPR000477">
    <property type="entry name" value="RT_dom"/>
</dbReference>
<dbReference type="AlphaFoldDB" id="A0A6J1PGV4"/>
<evidence type="ECO:0000313" key="3">
    <source>
        <dbReference type="Proteomes" id="UP000504618"/>
    </source>
</evidence>
<proteinExistence type="predicted"/>
<dbReference type="GO" id="GO:0071897">
    <property type="term" value="P:DNA biosynthetic process"/>
    <property type="evidence" value="ECO:0007669"/>
    <property type="project" value="UniProtKB-ARBA"/>
</dbReference>
<evidence type="ECO:0000313" key="4">
    <source>
        <dbReference type="RefSeq" id="XP_024868764.1"/>
    </source>
</evidence>
<dbReference type="GeneID" id="112452671"/>
<organism evidence="3 4">
    <name type="scientific">Temnothorax curvispinosus</name>
    <dbReference type="NCBI Taxonomy" id="300111"/>
    <lineage>
        <taxon>Eukaryota</taxon>
        <taxon>Metazoa</taxon>
        <taxon>Ecdysozoa</taxon>
        <taxon>Arthropoda</taxon>
        <taxon>Hexapoda</taxon>
        <taxon>Insecta</taxon>
        <taxon>Pterygota</taxon>
        <taxon>Neoptera</taxon>
        <taxon>Endopterygota</taxon>
        <taxon>Hymenoptera</taxon>
        <taxon>Apocrita</taxon>
        <taxon>Aculeata</taxon>
        <taxon>Formicoidea</taxon>
        <taxon>Formicidae</taxon>
        <taxon>Myrmicinae</taxon>
        <taxon>Temnothorax</taxon>
    </lineage>
</organism>
<dbReference type="SUPFAM" id="SSF56672">
    <property type="entry name" value="DNA/RNA polymerases"/>
    <property type="match status" value="1"/>
</dbReference>
<protein>
    <submittedName>
        <fullName evidence="4">Uncharacterized protein LOC112452671</fullName>
    </submittedName>
</protein>
<dbReference type="InterPro" id="IPR043502">
    <property type="entry name" value="DNA/RNA_pol_sf"/>
</dbReference>
<sequence>MNNCPSTWTCKTCGVKHHTLLHFDRSVNSDSTTASVTAPPVIPDSANAPQSEDKSIVAMASLANRVVLLSTVRAEVIDVYGNALLVRILLDSASQANFITEGCLQRGGFRRTKHSATVFAVNETKAATTRGLTSFIIRACGRDDTCFSIEATVLSRITSPLPNDKVDVRSWNHLKGLPLADHDYCVPGNIDILLGAESFVSVLRDGRRKGGKGEPDAFNTVFGWVLTGAVSSTVQSAPLRSVATTLESIEKAVSNLWRLEEVSKNAPCSEEDRRCKEIFAQTTYRDHLGRFVVSYPFASDSPTFVGSRSIAVSRLRALERRFKSNPEFRIGYNKIMQDYLDSSHMEVTRDPFPSDGSIYYLPHHGVYKLDGTTTKLRVVFNASSRCANGLSLNDTLLSGPKLQQDLLAILLRFRAEPVALTADVKQMFRQVWINSGQCDYQRIVWRFSESDSILDYHLKTVTFGVTCSPFLAIYCLLQLATLHRAEYPTAFAALFETLYVDDVVVSVRTVDQAHALRDQLLSLLRSAGFELRKWASSHPAALEGLDPQLYATHPNYRLNRAKINHSKSWAFGGTHNPIVSDSRLIR</sequence>
<keyword evidence="3" id="KW-1185">Reference proteome</keyword>
<dbReference type="OrthoDB" id="5920040at2759"/>
<reference evidence="4" key="1">
    <citation type="submission" date="2025-08" db="UniProtKB">
        <authorList>
            <consortium name="RefSeq"/>
        </authorList>
    </citation>
    <scope>IDENTIFICATION</scope>
    <source>
        <tissue evidence="4">Whole body</tissue>
    </source>
</reference>
<accession>A0A6J1PGV4</accession>
<dbReference type="Pfam" id="PF00078">
    <property type="entry name" value="RVT_1"/>
    <property type="match status" value="1"/>
</dbReference>
<gene>
    <name evidence="4" type="primary">LOC112452671</name>
</gene>
<dbReference type="CDD" id="cd01644">
    <property type="entry name" value="RT_pepA17"/>
    <property type="match status" value="1"/>
</dbReference>
<feature type="domain" description="Reverse transcriptase" evidence="2">
    <location>
        <begin position="414"/>
        <end position="532"/>
    </location>
</feature>
<dbReference type="Proteomes" id="UP000504618">
    <property type="component" value="Unplaced"/>
</dbReference>
<dbReference type="RefSeq" id="XP_024868764.1">
    <property type="nucleotide sequence ID" value="XM_025012996.1"/>
</dbReference>